<organism evidence="2 3">
    <name type="scientific">Thermogemmata fonticola</name>
    <dbReference type="NCBI Taxonomy" id="2755323"/>
    <lineage>
        <taxon>Bacteria</taxon>
        <taxon>Pseudomonadati</taxon>
        <taxon>Planctomycetota</taxon>
        <taxon>Planctomycetia</taxon>
        <taxon>Gemmatales</taxon>
        <taxon>Gemmataceae</taxon>
        <taxon>Thermogemmata</taxon>
    </lineage>
</organism>
<evidence type="ECO:0000313" key="2">
    <source>
        <dbReference type="EMBL" id="MBA2226530.1"/>
    </source>
</evidence>
<dbReference type="Pfam" id="PF07596">
    <property type="entry name" value="SBP_bac_10"/>
    <property type="match status" value="1"/>
</dbReference>
<keyword evidence="3" id="KW-1185">Reference proteome</keyword>
<dbReference type="AlphaFoldDB" id="A0A7V8VEF2"/>
<sequence length="280" mass="29843">MRPLVAVSVGGLLIFLVASFVLTYTQRFRLDAARMQSQHNLRQLALAALEVQTERNDASLAASQAIPPATVVLAGIPAEDRLSWYALILARLDQQTSGAAQALALLDREAPWSAEANQQASTVRLRCALNPLAPLRDETFPAGGAAPAHYVAIAGIGREAALLTLPENAPPSPQAGAWRYDAPTPLSRVQKGLSNTLLLAETAHENGPWLRGGWATTRGIDPTEDAPPFLGTKGQFGGFFPHGGHFALCDGSVRFLSIHTTPEILLRLATIADQRAAPPE</sequence>
<gene>
    <name evidence="2" type="ORF">H0921_10200</name>
</gene>
<protein>
    <submittedName>
        <fullName evidence="2">DUF1559 domain-containing protein</fullName>
    </submittedName>
</protein>
<evidence type="ECO:0000259" key="1">
    <source>
        <dbReference type="Pfam" id="PF07596"/>
    </source>
</evidence>
<feature type="domain" description="DUF1559" evidence="1">
    <location>
        <begin position="31"/>
        <end position="257"/>
    </location>
</feature>
<dbReference type="Proteomes" id="UP000542342">
    <property type="component" value="Unassembled WGS sequence"/>
</dbReference>
<comment type="caution">
    <text evidence="2">The sequence shown here is derived from an EMBL/GenBank/DDBJ whole genome shotgun (WGS) entry which is preliminary data.</text>
</comment>
<dbReference type="NCBIfam" id="TIGR04294">
    <property type="entry name" value="pre_pil_HX9DG"/>
    <property type="match status" value="1"/>
</dbReference>
<evidence type="ECO:0000313" key="3">
    <source>
        <dbReference type="Proteomes" id="UP000542342"/>
    </source>
</evidence>
<proteinExistence type="predicted"/>
<reference evidence="2 3" key="1">
    <citation type="submission" date="2020-07" db="EMBL/GenBank/DDBJ databases">
        <title>Thermogemmata thermophila gen. nov., sp. nov., a novel moderate thermophilic planctomycete from a Kamchatka hot spring.</title>
        <authorList>
            <person name="Elcheninov A.G."/>
            <person name="Podosokorskaya O.A."/>
            <person name="Kovaleva O.L."/>
            <person name="Novikov A."/>
            <person name="Bonch-Osmolovskaya E.A."/>
            <person name="Toshchakov S.V."/>
            <person name="Kublanov I.V."/>
        </authorList>
    </citation>
    <scope>NUCLEOTIDE SEQUENCE [LARGE SCALE GENOMIC DNA]</scope>
    <source>
        <strain evidence="2 3">2918</strain>
    </source>
</reference>
<dbReference type="EMBL" id="JACEFB010000006">
    <property type="protein sequence ID" value="MBA2226530.1"/>
    <property type="molecule type" value="Genomic_DNA"/>
</dbReference>
<dbReference type="InterPro" id="IPR011453">
    <property type="entry name" value="DUF1559"/>
</dbReference>
<dbReference type="InterPro" id="IPR027558">
    <property type="entry name" value="Pre_pil_HX9DG_C"/>
</dbReference>
<name>A0A7V8VEF2_9BACT</name>
<accession>A0A7V8VEF2</accession>
<dbReference type="PANTHER" id="PTHR30093">
    <property type="entry name" value="GENERAL SECRETION PATHWAY PROTEIN G"/>
    <property type="match status" value="1"/>
</dbReference>
<dbReference type="RefSeq" id="WP_194537964.1">
    <property type="nucleotide sequence ID" value="NZ_JACEFB010000006.1"/>
</dbReference>